<feature type="compositionally biased region" description="Low complexity" evidence="6">
    <location>
        <begin position="261"/>
        <end position="273"/>
    </location>
</feature>
<evidence type="ECO:0000256" key="7">
    <source>
        <dbReference type="SAM" id="Phobius"/>
    </source>
</evidence>
<feature type="region of interest" description="Disordered" evidence="6">
    <location>
        <begin position="26"/>
        <end position="45"/>
    </location>
</feature>
<gene>
    <name evidence="9" type="ORF">CTOB1V02_LOCUS394</name>
</gene>
<evidence type="ECO:0000256" key="1">
    <source>
        <dbReference type="ARBA" id="ARBA00004141"/>
    </source>
</evidence>
<dbReference type="EMBL" id="OB660053">
    <property type="protein sequence ID" value="CAD7222383.1"/>
    <property type="molecule type" value="Genomic_DNA"/>
</dbReference>
<dbReference type="InterPro" id="IPR036259">
    <property type="entry name" value="MFS_trans_sf"/>
</dbReference>
<keyword evidence="8" id="KW-0732">Signal</keyword>
<feature type="transmembrane region" description="Helical" evidence="7">
    <location>
        <begin position="501"/>
        <end position="520"/>
    </location>
</feature>
<feature type="transmembrane region" description="Helical" evidence="7">
    <location>
        <begin position="350"/>
        <end position="371"/>
    </location>
</feature>
<dbReference type="Pfam" id="PF07690">
    <property type="entry name" value="MFS_1"/>
    <property type="match status" value="1"/>
</dbReference>
<feature type="transmembrane region" description="Helical" evidence="7">
    <location>
        <begin position="414"/>
        <end position="436"/>
    </location>
</feature>
<dbReference type="InterPro" id="IPR011701">
    <property type="entry name" value="MFS"/>
</dbReference>
<reference evidence="9" key="1">
    <citation type="submission" date="2020-11" db="EMBL/GenBank/DDBJ databases">
        <authorList>
            <person name="Tran Van P."/>
        </authorList>
    </citation>
    <scope>NUCLEOTIDE SEQUENCE</scope>
</reference>
<dbReference type="PROSITE" id="PS50850">
    <property type="entry name" value="MFS"/>
    <property type="match status" value="1"/>
</dbReference>
<dbReference type="GO" id="GO:0016020">
    <property type="term" value="C:membrane"/>
    <property type="evidence" value="ECO:0007669"/>
    <property type="project" value="UniProtKB-SubCell"/>
</dbReference>
<dbReference type="OrthoDB" id="446368at2759"/>
<keyword evidence="3 7" id="KW-0812">Transmembrane</keyword>
<evidence type="ECO:0000256" key="5">
    <source>
        <dbReference type="ARBA" id="ARBA00023136"/>
    </source>
</evidence>
<proteinExistence type="predicted"/>
<feature type="transmembrane region" description="Helical" evidence="7">
    <location>
        <begin position="282"/>
        <end position="303"/>
    </location>
</feature>
<dbReference type="SUPFAM" id="SSF103473">
    <property type="entry name" value="MFS general substrate transporter"/>
    <property type="match status" value="1"/>
</dbReference>
<sequence>MAYNFCNFIGFKGVLLIVVGHFTESEMTTPPPRRCDEGKGTGAGGGGEMLLFMSTDAIEEGEDDPLSPLPTPEELPTPHRSLSPIRAMSEPPPEDLDISLPSFPLEDSVFNDGYYGSVETLPTYLDVSQGPCTEEAPCLSCDEEGQPRHRRLGTHYHGHRPGMSRQPRLIMGGRIPIKPVRIRRSSVTDLLLTIRHPPTLARRVGRQRTKQHPSLHPPRARSLGGAPFRRRGSDDFYTTGVAGGERSPGDSDSQEDTCKISSSSSSSSSSQSSATPTPRQRIALLASIAIVNFTSFCCLSVLAPFFPREVTSKGLSLTVAGAIFSVYSFISFLSPPLLGKMMPLVGTRYMFLSGSFLCGGCCILFGFVYLIDNPTSFIVYCVLIRSVEALGASAFQTAAFTLAIVYFPDNIGSVMGLMETFVGIGLSVGPALGGFLYSLGGFLLPFVVLGSILLLSVPINLFLIPSEFGIVARASASSPTNSPNGSSVTTSVSFFSILKTAPVIVTCIVIILGAASWTSLDPTLEPHLREFDLTPSHLGMVFLLLSGIYAIFSPFWGWIADRMNRLFLMTCIGLMTSGVCLLFLGPSPLLPFLTKTLPLILAVLAALGCTISLCTIPTYQMLLDGVTSGGLEEDLATHAMVSGLWVSMYSLGECIGPAVAGVLIDHYGFAVMSTTFGLICIVSGGIGCVTSFTWSPISKMDEEKELLVESSTSSGPTSVVVVTQRQPSSCMNATTKESTPLIRKQATVHV</sequence>
<feature type="transmembrane region" description="Helical" evidence="7">
    <location>
        <begin position="566"/>
        <end position="585"/>
    </location>
</feature>
<feature type="compositionally biased region" description="Basic residues" evidence="6">
    <location>
        <begin position="203"/>
        <end position="213"/>
    </location>
</feature>
<feature type="transmembrane region" description="Helical" evidence="7">
    <location>
        <begin position="377"/>
        <end position="407"/>
    </location>
</feature>
<evidence type="ECO:0000256" key="3">
    <source>
        <dbReference type="ARBA" id="ARBA00022692"/>
    </source>
</evidence>
<feature type="transmembrane region" description="Helical" evidence="7">
    <location>
        <begin position="540"/>
        <end position="559"/>
    </location>
</feature>
<feature type="region of interest" description="Disordered" evidence="6">
    <location>
        <begin position="200"/>
        <end position="275"/>
    </location>
</feature>
<protein>
    <submittedName>
        <fullName evidence="9">Uncharacterized protein</fullName>
    </submittedName>
</protein>
<feature type="signal peptide" evidence="8">
    <location>
        <begin position="1"/>
        <end position="25"/>
    </location>
</feature>
<feature type="transmembrane region" description="Helical" evidence="7">
    <location>
        <begin position="670"/>
        <end position="694"/>
    </location>
</feature>
<dbReference type="PANTHER" id="PTHR23506">
    <property type="entry name" value="GH10249P"/>
    <property type="match status" value="1"/>
</dbReference>
<evidence type="ECO:0000256" key="6">
    <source>
        <dbReference type="SAM" id="MobiDB-lite"/>
    </source>
</evidence>
<name>A0A7R8W182_9CRUS</name>
<dbReference type="PANTHER" id="PTHR23506:SF28">
    <property type="entry name" value="MFS-TYPE TRANSPORTER SLC18B1-LIKE PROTEIN"/>
    <property type="match status" value="1"/>
</dbReference>
<evidence type="ECO:0000256" key="2">
    <source>
        <dbReference type="ARBA" id="ARBA00022448"/>
    </source>
</evidence>
<keyword evidence="2" id="KW-0813">Transport</keyword>
<keyword evidence="4 7" id="KW-1133">Transmembrane helix</keyword>
<feature type="transmembrane region" description="Helical" evidence="7">
    <location>
        <begin position="640"/>
        <end position="664"/>
    </location>
</feature>
<dbReference type="InterPro" id="IPR050930">
    <property type="entry name" value="MFS_Vesicular_Transporter"/>
</dbReference>
<evidence type="ECO:0000256" key="4">
    <source>
        <dbReference type="ARBA" id="ARBA00022989"/>
    </source>
</evidence>
<feature type="transmembrane region" description="Helical" evidence="7">
    <location>
        <begin position="315"/>
        <end position="338"/>
    </location>
</feature>
<comment type="subcellular location">
    <subcellularLocation>
        <location evidence="1">Membrane</location>
        <topology evidence="1">Multi-pass membrane protein</topology>
    </subcellularLocation>
</comment>
<dbReference type="InterPro" id="IPR020846">
    <property type="entry name" value="MFS_dom"/>
</dbReference>
<accession>A0A7R8W182</accession>
<feature type="region of interest" description="Disordered" evidence="6">
    <location>
        <begin position="60"/>
        <end position="84"/>
    </location>
</feature>
<organism evidence="9">
    <name type="scientific">Cyprideis torosa</name>
    <dbReference type="NCBI Taxonomy" id="163714"/>
    <lineage>
        <taxon>Eukaryota</taxon>
        <taxon>Metazoa</taxon>
        <taxon>Ecdysozoa</taxon>
        <taxon>Arthropoda</taxon>
        <taxon>Crustacea</taxon>
        <taxon>Oligostraca</taxon>
        <taxon>Ostracoda</taxon>
        <taxon>Podocopa</taxon>
        <taxon>Podocopida</taxon>
        <taxon>Cytherocopina</taxon>
        <taxon>Cytheroidea</taxon>
        <taxon>Cytherideidae</taxon>
        <taxon>Cyprideis</taxon>
    </lineage>
</organism>
<dbReference type="GO" id="GO:0022857">
    <property type="term" value="F:transmembrane transporter activity"/>
    <property type="evidence" value="ECO:0007669"/>
    <property type="project" value="InterPro"/>
</dbReference>
<evidence type="ECO:0000313" key="9">
    <source>
        <dbReference type="EMBL" id="CAD7222383.1"/>
    </source>
</evidence>
<feature type="transmembrane region" description="Helical" evidence="7">
    <location>
        <begin position="597"/>
        <end position="619"/>
    </location>
</feature>
<keyword evidence="5 7" id="KW-0472">Membrane</keyword>
<dbReference type="AlphaFoldDB" id="A0A7R8W182"/>
<dbReference type="Gene3D" id="1.20.1250.20">
    <property type="entry name" value="MFS general substrate transporter like domains"/>
    <property type="match status" value="2"/>
</dbReference>
<evidence type="ECO:0000256" key="8">
    <source>
        <dbReference type="SAM" id="SignalP"/>
    </source>
</evidence>
<feature type="chain" id="PRO_5043557257" evidence="8">
    <location>
        <begin position="26"/>
        <end position="750"/>
    </location>
</feature>
<feature type="transmembrane region" description="Helical" evidence="7">
    <location>
        <begin position="442"/>
        <end position="463"/>
    </location>
</feature>